<sequence>MGPLPEMSAMRILVCLVVACLSLPAQAFFFPFGGVSRDKGVLSSTPLFEPTEGLALFNDNSLAANFSYDVPESGHLRRRATRHDPPLQIEAYRLVAEGGRYRAEPVGASLDGSDGGGLVVMDASDLPYQGRAFSIHSSGEGAGRLILQVEPHEPGGDVEYFLGYAYWLNDSPDLYRLHHQTKILSTYAETAAEGLEGAIEINALDGVRVDDRATLLAFLKAYNAKHQSIFGNTTDSPSTLANLIVAARSDTAQRDLVRMINEQACLLMAASPYEHLRPMGAGVPHGIERADMRAEAADQACRAALRFGADSQSVRYATYRAGTEASTRAGTTDRLAALRAELETLAGEGHLAARTDFALLNLGHFGVPADLDKVRDMLLAEHGRGNPVASYFLGLSIVDGFLPTEDKAQGLPYLEAAAEGGVDRAHWMIGIHHLRQQTPQGVEAAFRSFTKGVEEDEPRSMIAAADMYFAGRGIERQPDKAFELYRDATRMEEIDRALYMMGYMKLHGIGTFKLLESAREFLEGAVARGYEAAKSELGYMYLAGLGGERDIETGEAYLNEASQAGVLSAEHYRKRYQAEQANELAQSQATPDQ</sequence>
<proteinExistence type="predicted"/>
<organism evidence="1 2">
    <name type="scientific">Halomonas urumqiensis</name>
    <dbReference type="NCBI Taxonomy" id="1684789"/>
    <lineage>
        <taxon>Bacteria</taxon>
        <taxon>Pseudomonadati</taxon>
        <taxon>Pseudomonadota</taxon>
        <taxon>Gammaproteobacteria</taxon>
        <taxon>Oceanospirillales</taxon>
        <taxon>Halomonadaceae</taxon>
        <taxon>Halomonas</taxon>
    </lineage>
</organism>
<evidence type="ECO:0000313" key="1">
    <source>
        <dbReference type="EMBL" id="PMR78295.1"/>
    </source>
</evidence>
<dbReference type="PANTHER" id="PTHR11102:SF160">
    <property type="entry name" value="ERAD-ASSOCIATED E3 UBIQUITIN-PROTEIN LIGASE COMPONENT HRD3"/>
    <property type="match status" value="1"/>
</dbReference>
<reference evidence="1 2" key="1">
    <citation type="submission" date="2018-01" db="EMBL/GenBank/DDBJ databases">
        <title>Halomonas endophytica sp. nov., isolated from storage liquid in the stems of Populus euphratica.</title>
        <authorList>
            <person name="Chen C."/>
        </authorList>
    </citation>
    <scope>NUCLEOTIDE SEQUENCE [LARGE SCALE GENOMIC DNA]</scope>
    <source>
        <strain evidence="1 2">BZ-SZ-XJ27</strain>
    </source>
</reference>
<dbReference type="SUPFAM" id="SSF81901">
    <property type="entry name" value="HCP-like"/>
    <property type="match status" value="1"/>
</dbReference>
<dbReference type="InterPro" id="IPR011990">
    <property type="entry name" value="TPR-like_helical_dom_sf"/>
</dbReference>
<comment type="caution">
    <text evidence="1">The sequence shown here is derived from an EMBL/GenBank/DDBJ whole genome shotgun (WGS) entry which is preliminary data.</text>
</comment>
<dbReference type="SMART" id="SM00671">
    <property type="entry name" value="SEL1"/>
    <property type="match status" value="4"/>
</dbReference>
<dbReference type="OrthoDB" id="6114904at2"/>
<evidence type="ECO:0000313" key="2">
    <source>
        <dbReference type="Proteomes" id="UP000235547"/>
    </source>
</evidence>
<dbReference type="Gene3D" id="1.25.40.10">
    <property type="entry name" value="Tetratricopeptide repeat domain"/>
    <property type="match status" value="1"/>
</dbReference>
<dbReference type="Proteomes" id="UP000235547">
    <property type="component" value="Unassembled WGS sequence"/>
</dbReference>
<dbReference type="PANTHER" id="PTHR11102">
    <property type="entry name" value="SEL-1-LIKE PROTEIN"/>
    <property type="match status" value="1"/>
</dbReference>
<dbReference type="InterPro" id="IPR050767">
    <property type="entry name" value="Sel1_AlgK"/>
</dbReference>
<dbReference type="RefSeq" id="WP_102589358.1">
    <property type="nucleotide sequence ID" value="NZ_BNAE01000001.1"/>
</dbReference>
<gene>
    <name evidence="1" type="ORF">C1H70_16165</name>
</gene>
<dbReference type="Pfam" id="PF08238">
    <property type="entry name" value="Sel1"/>
    <property type="match status" value="4"/>
</dbReference>
<protein>
    <recommendedName>
        <fullName evidence="3">Sel1 repeat family protein</fullName>
    </recommendedName>
</protein>
<dbReference type="AlphaFoldDB" id="A0A2N7UD37"/>
<evidence type="ECO:0008006" key="3">
    <source>
        <dbReference type="Google" id="ProtNLM"/>
    </source>
</evidence>
<keyword evidence="2" id="KW-1185">Reference proteome</keyword>
<dbReference type="EMBL" id="PNRG01000033">
    <property type="protein sequence ID" value="PMR78295.1"/>
    <property type="molecule type" value="Genomic_DNA"/>
</dbReference>
<name>A0A2N7UD37_9GAMM</name>
<accession>A0A2N7UD37</accession>
<dbReference type="InterPro" id="IPR006597">
    <property type="entry name" value="Sel1-like"/>
</dbReference>